<dbReference type="Proteomes" id="UP000813637">
    <property type="component" value="Unassembled WGS sequence"/>
</dbReference>
<evidence type="ECO:0000256" key="1">
    <source>
        <dbReference type="SAM" id="Coils"/>
    </source>
</evidence>
<keyword evidence="1" id="KW-0175">Coiled coil</keyword>
<protein>
    <submittedName>
        <fullName evidence="2">Uncharacterized protein</fullName>
    </submittedName>
</protein>
<accession>A0A9Q3V9Y7</accession>
<feature type="coiled-coil region" evidence="1">
    <location>
        <begin position="129"/>
        <end position="185"/>
    </location>
</feature>
<comment type="caution">
    <text evidence="2">The sequence shown here is derived from an EMBL/GenBank/DDBJ whole genome shotgun (WGS) entry which is preliminary data.</text>
</comment>
<reference evidence="2" key="1">
    <citation type="submission" date="2020-02" db="EMBL/GenBank/DDBJ databases">
        <authorList>
            <person name="Fillo S."/>
            <person name="Giordani F."/>
            <person name="Tonon E."/>
            <person name="Drigo I."/>
            <person name="Anselmo A."/>
            <person name="Fortunato A."/>
            <person name="Bano L."/>
            <person name="Lista F."/>
        </authorList>
    </citation>
    <scope>NUCLEOTIDE SEQUENCE</scope>
    <source>
        <strain evidence="2">IZSVe-TV_9877_3_12</strain>
    </source>
</reference>
<name>A0A9Q3V9Y7_CLOBO</name>
<organism evidence="2 3">
    <name type="scientific">Clostridium botulinum C</name>
    <dbReference type="NCBI Taxonomy" id="36828"/>
    <lineage>
        <taxon>Bacteria</taxon>
        <taxon>Bacillati</taxon>
        <taxon>Bacillota</taxon>
        <taxon>Clostridia</taxon>
        <taxon>Eubacteriales</taxon>
        <taxon>Clostridiaceae</taxon>
        <taxon>Clostridium</taxon>
    </lineage>
</organism>
<evidence type="ECO:0000313" key="3">
    <source>
        <dbReference type="Proteomes" id="UP000813637"/>
    </source>
</evidence>
<sequence>MMNKFNKEDFMGKRKLEIKAKVLKQVGNVEVYELNEYNMLSFCNFMTRFLENNKETLEKGQVSYNLDDRIEILNMFTNINLENFKKTEIIEILMSPSEDVINVEEELLNIIIPELIEKTSKEGLDNLVNMDIEEQRELIEQVKEESNENIDTEQALEELKREKERQLKLKRKEELERQIRELELGDE</sequence>
<gene>
    <name evidence="2" type="ORF">G8S53_05830</name>
</gene>
<dbReference type="AlphaFoldDB" id="A0A9Q3V9Y7"/>
<reference evidence="2" key="2">
    <citation type="journal article" date="2021" name="Microorganisms">
        <title>Extensive Genome Exploration of Clostridium botulinum Group III Field Strains.</title>
        <authorList>
            <person name="Fillo S."/>
            <person name="Giordani F."/>
            <person name="Tonon E."/>
            <person name="Drigo I."/>
            <person name="Anselmo A."/>
            <person name="Fortunato A."/>
            <person name="Lista F."/>
            <person name="Bano L."/>
        </authorList>
    </citation>
    <scope>NUCLEOTIDE SEQUENCE</scope>
    <source>
        <strain evidence="2">IZSVe-TV_9877_3_12</strain>
    </source>
</reference>
<proteinExistence type="predicted"/>
<dbReference type="EMBL" id="JAAMYB010000004">
    <property type="protein sequence ID" value="MCD3194809.1"/>
    <property type="molecule type" value="Genomic_DNA"/>
</dbReference>
<dbReference type="RefSeq" id="WP_003382255.1">
    <property type="nucleotide sequence ID" value="NZ_JAAMYB010000004.1"/>
</dbReference>
<evidence type="ECO:0000313" key="2">
    <source>
        <dbReference type="EMBL" id="MCD3194809.1"/>
    </source>
</evidence>